<protein>
    <submittedName>
        <fullName evidence="2">Carboxymethylenebutenolidase</fullName>
    </submittedName>
</protein>
<reference evidence="2 3" key="1">
    <citation type="submission" date="2018-04" db="EMBL/GenBank/DDBJ databases">
        <title>Bordetella sp. HZ20 isolated from seawater.</title>
        <authorList>
            <person name="Sun C."/>
        </authorList>
    </citation>
    <scope>NUCLEOTIDE SEQUENCE [LARGE SCALE GENOMIC DNA]</scope>
    <source>
        <strain evidence="2 3">HZ20</strain>
    </source>
</reference>
<dbReference type="InterPro" id="IPR006311">
    <property type="entry name" value="TAT_signal"/>
</dbReference>
<accession>A0A2R4XJJ4</accession>
<dbReference type="EMBL" id="CP028901">
    <property type="protein sequence ID" value="AWB33869.1"/>
    <property type="molecule type" value="Genomic_DNA"/>
</dbReference>
<dbReference type="InterPro" id="IPR029058">
    <property type="entry name" value="AB_hydrolase_fold"/>
</dbReference>
<dbReference type="PANTHER" id="PTHR46623:SF6">
    <property type="entry name" value="ALPHA_BETA-HYDROLASES SUPERFAMILY PROTEIN"/>
    <property type="match status" value="1"/>
</dbReference>
<dbReference type="SUPFAM" id="SSF53474">
    <property type="entry name" value="alpha/beta-Hydrolases"/>
    <property type="match status" value="1"/>
</dbReference>
<dbReference type="KEGG" id="boz:DBV39_09280"/>
<dbReference type="RefSeq" id="WP_108621296.1">
    <property type="nucleotide sequence ID" value="NZ_CP028901.1"/>
</dbReference>
<dbReference type="Gene3D" id="3.40.50.1820">
    <property type="entry name" value="alpha/beta hydrolase"/>
    <property type="match status" value="1"/>
</dbReference>
<dbReference type="PANTHER" id="PTHR46623">
    <property type="entry name" value="CARBOXYMETHYLENEBUTENOLIDASE-RELATED"/>
    <property type="match status" value="1"/>
</dbReference>
<name>A0A2R4XJJ4_9BURK</name>
<evidence type="ECO:0000313" key="2">
    <source>
        <dbReference type="EMBL" id="AWB33869.1"/>
    </source>
</evidence>
<gene>
    <name evidence="2" type="ORF">DBV39_09280</name>
</gene>
<dbReference type="AlphaFoldDB" id="A0A2R4XJJ4"/>
<dbReference type="GO" id="GO:0016787">
    <property type="term" value="F:hydrolase activity"/>
    <property type="evidence" value="ECO:0007669"/>
    <property type="project" value="InterPro"/>
</dbReference>
<proteinExistence type="predicted"/>
<sequence>MTNKQRKEDLQGQQWFEDGRALGGTSCLNRRAFLRNTSAVGLLAGFALAAQPVSAQNIITTDTDGLNARQIKLPVKGGEINAYVAQPAQSSGKVPVIVVTSEIFGVHEHIADVARRFAKLGYLAIAPEFFERAGNPSRLESVADIIKTIVSQTPDAQVMDDIRGALEWAQGHGGDMERVGITGFCWGGRITWLACAQIPTFKAGVAWYGRLVGDASDSFPLHPVDVARDLKAPVLGLYGAQDTGIPLATVQQMQDALLKARDNPAAAASRFVIYPDAPHAFHADYRPSYREQAAKDGWDKCLAWFKEHGV</sequence>
<evidence type="ECO:0000313" key="3">
    <source>
        <dbReference type="Proteomes" id="UP000244571"/>
    </source>
</evidence>
<dbReference type="InterPro" id="IPR002925">
    <property type="entry name" value="Dienelactn_hydro"/>
</dbReference>
<organism evidence="2 3">
    <name type="scientific">Orrella marina</name>
    <dbReference type="NCBI Taxonomy" id="2163011"/>
    <lineage>
        <taxon>Bacteria</taxon>
        <taxon>Pseudomonadati</taxon>
        <taxon>Pseudomonadota</taxon>
        <taxon>Betaproteobacteria</taxon>
        <taxon>Burkholderiales</taxon>
        <taxon>Alcaligenaceae</taxon>
        <taxon>Orrella</taxon>
    </lineage>
</organism>
<feature type="domain" description="Dienelactone hydrolase" evidence="1">
    <location>
        <begin position="80"/>
        <end position="308"/>
    </location>
</feature>
<evidence type="ECO:0000259" key="1">
    <source>
        <dbReference type="Pfam" id="PF01738"/>
    </source>
</evidence>
<dbReference type="InterPro" id="IPR051049">
    <property type="entry name" value="Dienelactone_hydrolase-like"/>
</dbReference>
<dbReference type="OrthoDB" id="9787933at2"/>
<dbReference type="Pfam" id="PF01738">
    <property type="entry name" value="DLH"/>
    <property type="match status" value="1"/>
</dbReference>
<keyword evidence="3" id="KW-1185">Reference proteome</keyword>
<dbReference type="Proteomes" id="UP000244571">
    <property type="component" value="Chromosome"/>
</dbReference>
<dbReference type="PROSITE" id="PS51318">
    <property type="entry name" value="TAT"/>
    <property type="match status" value="1"/>
</dbReference>